<dbReference type="EMBL" id="GBBM01004740">
    <property type="protein sequence ID" value="JAC30678.1"/>
    <property type="molecule type" value="mRNA"/>
</dbReference>
<reference evidence="3" key="1">
    <citation type="submission" date="2014-03" db="EMBL/GenBank/DDBJ databases">
        <title>The sialotranscriptome of Amblyomma triste, Amblyomma parvum and Amblyomma cajennense ticks, uncovered by 454-based RNA-seq.</title>
        <authorList>
            <person name="Garcia G.R."/>
            <person name="Gardinassi L.G."/>
            <person name="Ribeiro J.M."/>
            <person name="Anatriello E."/>
            <person name="Ferreira B.R."/>
            <person name="Moreira H.N."/>
            <person name="Mafra C."/>
            <person name="Olegario M.M."/>
            <person name="Szabo P.J."/>
            <person name="Miranda-Santos I.K."/>
            <person name="Maruyama S.R."/>
        </authorList>
    </citation>
    <scope>NUCLEOTIDE SEQUENCE</scope>
    <source>
        <strain evidence="3">Mato Grasso do Sul</strain>
        <tissue evidence="3">Salivary glands</tissue>
    </source>
</reference>
<proteinExistence type="evidence at transcript level"/>
<dbReference type="PANTHER" id="PTHR17357">
    <property type="entry name" value="GM2 GANGLIOSIDE ACTIVATOR PROTEIN"/>
    <property type="match status" value="1"/>
</dbReference>
<accession>A0A023GCK5</accession>
<dbReference type="GO" id="GO:0006689">
    <property type="term" value="P:ganglioside catabolic process"/>
    <property type="evidence" value="ECO:0007669"/>
    <property type="project" value="InterPro"/>
</dbReference>
<dbReference type="SUPFAM" id="SSF63707">
    <property type="entry name" value="Ganglioside M2 (gm2) activator"/>
    <property type="match status" value="1"/>
</dbReference>
<feature type="chain" id="PRO_5001517584" evidence="2">
    <location>
        <begin position="19"/>
        <end position="171"/>
    </location>
</feature>
<dbReference type="Gene3D" id="2.70.220.10">
    <property type="entry name" value="Ganglioside GM2 activator"/>
    <property type="match status" value="1"/>
</dbReference>
<feature type="signal peptide" evidence="2">
    <location>
        <begin position="1"/>
        <end position="18"/>
    </location>
</feature>
<organism evidence="3">
    <name type="scientific">Amblyomma triste</name>
    <name type="common">Neotropical tick</name>
    <dbReference type="NCBI Taxonomy" id="251400"/>
    <lineage>
        <taxon>Eukaryota</taxon>
        <taxon>Metazoa</taxon>
        <taxon>Ecdysozoa</taxon>
        <taxon>Arthropoda</taxon>
        <taxon>Chelicerata</taxon>
        <taxon>Arachnida</taxon>
        <taxon>Acari</taxon>
        <taxon>Parasitiformes</taxon>
        <taxon>Ixodida</taxon>
        <taxon>Ixodoidea</taxon>
        <taxon>Ixodidae</taxon>
        <taxon>Amblyomminae</taxon>
        <taxon>Amblyomma</taxon>
    </lineage>
</organism>
<dbReference type="InterPro" id="IPR028996">
    <property type="entry name" value="GM2-AP"/>
</dbReference>
<sequence>MIAITLVALFAVLNLAACSSQTETPTLTPCPGETDPSVVIRNITFENVQLGKKLKIDADFEIKAPLDSDPVLYVYFSRPNGTQLDCPDYISNCKLMLCDGTKIDEILLNREWNNQCPIPPGNYTAHVTVRILNGEYAEEFIGDGNLVVKFLIENGGKTADCVTFPVYVEKN</sequence>
<protein>
    <submittedName>
        <fullName evidence="3">Putative lipocalin-8 1</fullName>
    </submittedName>
</protein>
<dbReference type="PANTHER" id="PTHR17357:SF0">
    <property type="entry name" value="GANGLIOSIDE GM2 ACTIVATOR"/>
    <property type="match status" value="1"/>
</dbReference>
<evidence type="ECO:0000256" key="1">
    <source>
        <dbReference type="ARBA" id="ARBA00022729"/>
    </source>
</evidence>
<dbReference type="GO" id="GO:0008047">
    <property type="term" value="F:enzyme activator activity"/>
    <property type="evidence" value="ECO:0007669"/>
    <property type="project" value="InterPro"/>
</dbReference>
<name>A0A023GCK5_AMBTT</name>
<dbReference type="AlphaFoldDB" id="A0A023GCK5"/>
<evidence type="ECO:0000256" key="2">
    <source>
        <dbReference type="SAM" id="SignalP"/>
    </source>
</evidence>
<dbReference type="InterPro" id="IPR036846">
    <property type="entry name" value="GM2-AP_sf"/>
</dbReference>
<evidence type="ECO:0000313" key="3">
    <source>
        <dbReference type="EMBL" id="JAC30678.1"/>
    </source>
</evidence>
<keyword evidence="1 2" id="KW-0732">Signal</keyword>
<dbReference type="GO" id="GO:0005319">
    <property type="term" value="F:lipid transporter activity"/>
    <property type="evidence" value="ECO:0007669"/>
    <property type="project" value="TreeGrafter"/>
</dbReference>
<dbReference type="GO" id="GO:0009898">
    <property type="term" value="C:cytoplasmic side of plasma membrane"/>
    <property type="evidence" value="ECO:0007669"/>
    <property type="project" value="TreeGrafter"/>
</dbReference>